<feature type="non-terminal residue" evidence="1">
    <location>
        <position position="1"/>
    </location>
</feature>
<proteinExistence type="predicted"/>
<dbReference type="AlphaFoldDB" id="A0ABD2PLC4"/>
<evidence type="ECO:0000313" key="1">
    <source>
        <dbReference type="EMBL" id="KAL3308327.1"/>
    </source>
</evidence>
<dbReference type="Proteomes" id="UP001626550">
    <property type="component" value="Unassembled WGS sequence"/>
</dbReference>
<organism evidence="1 2">
    <name type="scientific">Cichlidogyrus casuarinus</name>
    <dbReference type="NCBI Taxonomy" id="1844966"/>
    <lineage>
        <taxon>Eukaryota</taxon>
        <taxon>Metazoa</taxon>
        <taxon>Spiralia</taxon>
        <taxon>Lophotrochozoa</taxon>
        <taxon>Platyhelminthes</taxon>
        <taxon>Monogenea</taxon>
        <taxon>Monopisthocotylea</taxon>
        <taxon>Dactylogyridea</taxon>
        <taxon>Ancyrocephalidae</taxon>
        <taxon>Cichlidogyrus</taxon>
    </lineage>
</organism>
<dbReference type="EMBL" id="JBJKFK010005431">
    <property type="protein sequence ID" value="KAL3308327.1"/>
    <property type="molecule type" value="Genomic_DNA"/>
</dbReference>
<reference evidence="1 2" key="1">
    <citation type="submission" date="2024-11" db="EMBL/GenBank/DDBJ databases">
        <title>Adaptive evolution of stress response genes in parasites aligns with host niche diversity.</title>
        <authorList>
            <person name="Hahn C."/>
            <person name="Resl P."/>
        </authorList>
    </citation>
    <scope>NUCLEOTIDE SEQUENCE [LARGE SCALE GENOMIC DNA]</scope>
    <source>
        <strain evidence="1">EGGRZ-B1_66</strain>
        <tissue evidence="1">Body</tissue>
    </source>
</reference>
<evidence type="ECO:0000313" key="2">
    <source>
        <dbReference type="Proteomes" id="UP001626550"/>
    </source>
</evidence>
<feature type="non-terminal residue" evidence="1">
    <location>
        <position position="192"/>
    </location>
</feature>
<evidence type="ECO:0008006" key="3">
    <source>
        <dbReference type="Google" id="ProtNLM"/>
    </source>
</evidence>
<keyword evidence="2" id="KW-1185">Reference proteome</keyword>
<accession>A0ABD2PLC4</accession>
<protein>
    <recommendedName>
        <fullName evidence="3">Transposase</fullName>
    </recommendedName>
</protein>
<comment type="caution">
    <text evidence="1">The sequence shown here is derived from an EMBL/GenBank/DDBJ whole genome shotgun (WGS) entry which is preliminary data.</text>
</comment>
<sequence>IAVTTDSAANMRTAIEVGMPQEVAWLPCLAHLIPLVLKEELFGNEEGAVYLALKPVRNLAKTLARYSKLWEYYRQIYSREHNGHFPNQYLRQARIINVAAASRVTGADDWYQSQGQIDFLTDIELILGMFEAKSTWLQGSNYPKSDLAQATVLLLRTGLDSIRGELKSELGEAFRCRLVPKWEKYLKPLLAK</sequence>
<gene>
    <name evidence="1" type="ORF">Ciccas_013143</name>
</gene>
<name>A0ABD2PLC4_9PLAT</name>